<dbReference type="PROSITE" id="PS50011">
    <property type="entry name" value="PROTEIN_KINASE_DOM"/>
    <property type="match status" value="1"/>
</dbReference>
<evidence type="ECO:0000259" key="9">
    <source>
        <dbReference type="PROSITE" id="PS50011"/>
    </source>
</evidence>
<keyword evidence="8" id="KW-0732">Signal</keyword>
<dbReference type="OrthoDB" id="354826at2759"/>
<evidence type="ECO:0000256" key="4">
    <source>
        <dbReference type="ARBA" id="ARBA00022741"/>
    </source>
</evidence>
<evidence type="ECO:0000256" key="2">
    <source>
        <dbReference type="ARBA" id="ARBA00022527"/>
    </source>
</evidence>
<evidence type="ECO:0000313" key="11">
    <source>
        <dbReference type="EMBL" id="CAD8141702.1"/>
    </source>
</evidence>
<dbReference type="PANTHER" id="PTHR24356:SF374">
    <property type="entry name" value="PROTEIN KINASE DOMAIN-CONTAINING PROTEIN"/>
    <property type="match status" value="1"/>
</dbReference>
<evidence type="ECO:0000256" key="1">
    <source>
        <dbReference type="ARBA" id="ARBA00012513"/>
    </source>
</evidence>
<dbReference type="EC" id="2.7.11.1" evidence="1"/>
<keyword evidence="5" id="KW-0418">Kinase</keyword>
<keyword evidence="4" id="KW-0547">Nucleotide-binding</keyword>
<evidence type="ECO:0000313" key="12">
    <source>
        <dbReference type="Proteomes" id="UP000689195"/>
    </source>
</evidence>
<comment type="caution">
    <text evidence="11">The sequence shown here is derived from an EMBL/GenBank/DDBJ whole genome shotgun (WGS) entry which is preliminary data.</text>
</comment>
<feature type="domain" description="Protein kinase" evidence="9">
    <location>
        <begin position="51"/>
        <end position="312"/>
    </location>
</feature>
<keyword evidence="6" id="KW-0067">ATP-binding</keyword>
<evidence type="ECO:0000259" key="10">
    <source>
        <dbReference type="PROSITE" id="PS51285"/>
    </source>
</evidence>
<dbReference type="PROSITE" id="PS51285">
    <property type="entry name" value="AGC_KINASE_CTER"/>
    <property type="match status" value="1"/>
</dbReference>
<reference evidence="11" key="1">
    <citation type="submission" date="2021-01" db="EMBL/GenBank/DDBJ databases">
        <authorList>
            <consortium name="Genoscope - CEA"/>
            <person name="William W."/>
        </authorList>
    </citation>
    <scope>NUCLEOTIDE SEQUENCE</scope>
</reference>
<feature type="region of interest" description="Disordered" evidence="7">
    <location>
        <begin position="373"/>
        <end position="401"/>
    </location>
</feature>
<accession>A0A8S1ST86</accession>
<sequence>MNNILFINAAMIFQQLFSQFSCCSHQQIKNGKLHTKINRVRRLNSHLYLQFHTEECYRQGRLWKGNQVWMVENKKSKSLYAMKIMSKAKIIAKKSVQSVMNELQLLSQLKHNFIINMQAAFQDRDNLYLVMDLLTGGDLRYHLCKQRKFTEEQTKFFVVCIIVSLEYLHVNGVLHRDVKPENLVFDDKGYLKLTDMGIARQWKPENAQDTSGTPGYMAPEVMCRQNHGVGVDYYALGVIVYECIMGKRPYVGKSRQEIRDQVIAKQVQIKNTDIPTGWSLEAVDFANKLIQRKPANRLGVNGPDEVKAHQWFKDYSWDKLLDRQITAPYIPREDEMISIANENRRDSANEIDPESVLSLRRNSIQAQFGGYSFNGSNNNNNNAKPQSTNVSVPAILSTKAN</sequence>
<dbReference type="PROSITE" id="PS00108">
    <property type="entry name" value="PROTEIN_KINASE_ST"/>
    <property type="match status" value="1"/>
</dbReference>
<dbReference type="InterPro" id="IPR000961">
    <property type="entry name" value="AGC-kinase_C"/>
</dbReference>
<evidence type="ECO:0000256" key="3">
    <source>
        <dbReference type="ARBA" id="ARBA00022679"/>
    </source>
</evidence>
<dbReference type="Proteomes" id="UP000689195">
    <property type="component" value="Unassembled WGS sequence"/>
</dbReference>
<dbReference type="SMART" id="SM00220">
    <property type="entry name" value="S_TKc"/>
    <property type="match status" value="1"/>
</dbReference>
<proteinExistence type="predicted"/>
<evidence type="ECO:0000256" key="7">
    <source>
        <dbReference type="SAM" id="MobiDB-lite"/>
    </source>
</evidence>
<evidence type="ECO:0000256" key="8">
    <source>
        <dbReference type="SAM" id="SignalP"/>
    </source>
</evidence>
<evidence type="ECO:0000256" key="5">
    <source>
        <dbReference type="ARBA" id="ARBA00022777"/>
    </source>
</evidence>
<dbReference type="AlphaFoldDB" id="A0A8S1ST86"/>
<feature type="domain" description="AGC-kinase C-terminal" evidence="10">
    <location>
        <begin position="313"/>
        <end position="383"/>
    </location>
</feature>
<dbReference type="EMBL" id="CAJJDO010000010">
    <property type="protein sequence ID" value="CAD8141702.1"/>
    <property type="molecule type" value="Genomic_DNA"/>
</dbReference>
<dbReference type="GO" id="GO:0035556">
    <property type="term" value="P:intracellular signal transduction"/>
    <property type="evidence" value="ECO:0007669"/>
    <property type="project" value="TreeGrafter"/>
</dbReference>
<dbReference type="InterPro" id="IPR000719">
    <property type="entry name" value="Prot_kinase_dom"/>
</dbReference>
<feature type="signal peptide" evidence="8">
    <location>
        <begin position="1"/>
        <end position="18"/>
    </location>
</feature>
<keyword evidence="12" id="KW-1185">Reference proteome</keyword>
<keyword evidence="3" id="KW-0808">Transferase</keyword>
<dbReference type="FunFam" id="1.10.510.10:FF:000454">
    <property type="entry name" value="Uncharacterized protein"/>
    <property type="match status" value="1"/>
</dbReference>
<dbReference type="GO" id="GO:0004674">
    <property type="term" value="F:protein serine/threonine kinase activity"/>
    <property type="evidence" value="ECO:0007669"/>
    <property type="project" value="UniProtKB-KW"/>
</dbReference>
<name>A0A8S1ST86_9CILI</name>
<dbReference type="InterPro" id="IPR008271">
    <property type="entry name" value="Ser/Thr_kinase_AS"/>
</dbReference>
<keyword evidence="2" id="KW-0723">Serine/threonine-protein kinase</keyword>
<feature type="chain" id="PRO_5035748255" description="non-specific serine/threonine protein kinase" evidence="8">
    <location>
        <begin position="19"/>
        <end position="401"/>
    </location>
</feature>
<dbReference type="PANTHER" id="PTHR24356">
    <property type="entry name" value="SERINE/THREONINE-PROTEIN KINASE"/>
    <property type="match status" value="1"/>
</dbReference>
<dbReference type="InterPro" id="IPR050236">
    <property type="entry name" value="Ser_Thr_kinase_AGC"/>
</dbReference>
<evidence type="ECO:0000256" key="6">
    <source>
        <dbReference type="ARBA" id="ARBA00022840"/>
    </source>
</evidence>
<dbReference type="GO" id="GO:0005524">
    <property type="term" value="F:ATP binding"/>
    <property type="evidence" value="ECO:0007669"/>
    <property type="project" value="UniProtKB-KW"/>
</dbReference>
<protein>
    <recommendedName>
        <fullName evidence="1">non-specific serine/threonine protein kinase</fullName>
        <ecNumber evidence="1">2.7.11.1</ecNumber>
    </recommendedName>
</protein>
<dbReference type="FunFam" id="3.30.200.20:FF:000854">
    <property type="entry name" value="Uncharacterized protein"/>
    <property type="match status" value="1"/>
</dbReference>
<organism evidence="11 12">
    <name type="scientific">Paramecium pentaurelia</name>
    <dbReference type="NCBI Taxonomy" id="43138"/>
    <lineage>
        <taxon>Eukaryota</taxon>
        <taxon>Sar</taxon>
        <taxon>Alveolata</taxon>
        <taxon>Ciliophora</taxon>
        <taxon>Intramacronucleata</taxon>
        <taxon>Oligohymenophorea</taxon>
        <taxon>Peniculida</taxon>
        <taxon>Parameciidae</taxon>
        <taxon>Paramecium</taxon>
    </lineage>
</organism>
<feature type="compositionally biased region" description="Low complexity" evidence="7">
    <location>
        <begin position="373"/>
        <end position="382"/>
    </location>
</feature>
<dbReference type="Pfam" id="PF00069">
    <property type="entry name" value="Pkinase"/>
    <property type="match status" value="1"/>
</dbReference>
<gene>
    <name evidence="11" type="ORF">PPENT_87.1.T0100263</name>
</gene>